<evidence type="ECO:0000313" key="1">
    <source>
        <dbReference type="EMBL" id="JAH47808.1"/>
    </source>
</evidence>
<accession>A0A0E9T588</accession>
<reference evidence="1" key="1">
    <citation type="submission" date="2014-11" db="EMBL/GenBank/DDBJ databases">
        <authorList>
            <person name="Amaro Gonzalez C."/>
        </authorList>
    </citation>
    <scope>NUCLEOTIDE SEQUENCE</scope>
</reference>
<name>A0A0E9T588_ANGAN</name>
<proteinExistence type="predicted"/>
<organism evidence="1">
    <name type="scientific">Anguilla anguilla</name>
    <name type="common">European freshwater eel</name>
    <name type="synonym">Muraena anguilla</name>
    <dbReference type="NCBI Taxonomy" id="7936"/>
    <lineage>
        <taxon>Eukaryota</taxon>
        <taxon>Metazoa</taxon>
        <taxon>Chordata</taxon>
        <taxon>Craniata</taxon>
        <taxon>Vertebrata</taxon>
        <taxon>Euteleostomi</taxon>
        <taxon>Actinopterygii</taxon>
        <taxon>Neopterygii</taxon>
        <taxon>Teleostei</taxon>
        <taxon>Anguilliformes</taxon>
        <taxon>Anguillidae</taxon>
        <taxon>Anguilla</taxon>
    </lineage>
</organism>
<protein>
    <submittedName>
        <fullName evidence="1">Uncharacterized protein</fullName>
    </submittedName>
</protein>
<dbReference type="EMBL" id="GBXM01060769">
    <property type="protein sequence ID" value="JAH47808.1"/>
    <property type="molecule type" value="Transcribed_RNA"/>
</dbReference>
<sequence length="17" mass="2087">MLFKCSDYNNKALHFKK</sequence>
<dbReference type="AlphaFoldDB" id="A0A0E9T588"/>
<reference evidence="1" key="2">
    <citation type="journal article" date="2015" name="Fish Shellfish Immunol.">
        <title>Early steps in the European eel (Anguilla anguilla)-Vibrio vulnificus interaction in the gills: Role of the RtxA13 toxin.</title>
        <authorList>
            <person name="Callol A."/>
            <person name="Pajuelo D."/>
            <person name="Ebbesson L."/>
            <person name="Teles M."/>
            <person name="MacKenzie S."/>
            <person name="Amaro C."/>
        </authorList>
    </citation>
    <scope>NUCLEOTIDE SEQUENCE</scope>
</reference>